<protein>
    <submittedName>
        <fullName evidence="1">Uncharacterized protein</fullName>
    </submittedName>
</protein>
<organism evidence="1 2">
    <name type="scientific">Acinetobacter halotolerans</name>
    <dbReference type="NCBI Taxonomy" id="1752076"/>
    <lineage>
        <taxon>Bacteria</taxon>
        <taxon>Pseudomonadati</taxon>
        <taxon>Pseudomonadota</taxon>
        <taxon>Gammaproteobacteria</taxon>
        <taxon>Moraxellales</taxon>
        <taxon>Moraxellaceae</taxon>
        <taxon>Acinetobacter</taxon>
    </lineage>
</organism>
<sequence>MYEAFIIFSQTNNTSIERYAQEVQAFYANSTGEKPELKVNGQTIVVAFEGIQFSINRNCQPQVALESKELSRFAISDHEEIAKSMCRLEILGARDPQMNYFNDFLFLIQCAEQLGKVWTFNTR</sequence>
<reference evidence="1 2" key="1">
    <citation type="submission" date="2019-02" db="EMBL/GenBank/DDBJ databases">
        <title>The draft genome of Acinetobacter halotolerans strain JCM 31009.</title>
        <authorList>
            <person name="Qin J."/>
            <person name="Feng Y."/>
            <person name="Nemec A."/>
            <person name="Zong Z."/>
        </authorList>
    </citation>
    <scope>NUCLEOTIDE SEQUENCE [LARGE SCALE GENOMIC DNA]</scope>
    <source>
        <strain evidence="1 2">JCM 31009</strain>
    </source>
</reference>
<accession>A0A4Q6XC74</accession>
<keyword evidence="2" id="KW-1185">Reference proteome</keyword>
<dbReference type="EMBL" id="SGIM01000001">
    <property type="protein sequence ID" value="RZF56679.1"/>
    <property type="molecule type" value="Genomic_DNA"/>
</dbReference>
<dbReference type="Proteomes" id="UP000292110">
    <property type="component" value="Unassembled WGS sequence"/>
</dbReference>
<dbReference type="AlphaFoldDB" id="A0A4Q6XC74"/>
<dbReference type="RefSeq" id="WP_130160663.1">
    <property type="nucleotide sequence ID" value="NZ_SGIM01000001.1"/>
</dbReference>
<name>A0A4Q6XC74_9GAMM</name>
<comment type="caution">
    <text evidence="1">The sequence shown here is derived from an EMBL/GenBank/DDBJ whole genome shotgun (WGS) entry which is preliminary data.</text>
</comment>
<evidence type="ECO:0000313" key="1">
    <source>
        <dbReference type="EMBL" id="RZF56679.1"/>
    </source>
</evidence>
<proteinExistence type="predicted"/>
<gene>
    <name evidence="1" type="ORF">EXE30_00010</name>
</gene>
<evidence type="ECO:0000313" key="2">
    <source>
        <dbReference type="Proteomes" id="UP000292110"/>
    </source>
</evidence>